<evidence type="ECO:0000313" key="2">
    <source>
        <dbReference type="EMBL" id="PAV69914.1"/>
    </source>
</evidence>
<organism evidence="2 3">
    <name type="scientific">Diploscapter pachys</name>
    <dbReference type="NCBI Taxonomy" id="2018661"/>
    <lineage>
        <taxon>Eukaryota</taxon>
        <taxon>Metazoa</taxon>
        <taxon>Ecdysozoa</taxon>
        <taxon>Nematoda</taxon>
        <taxon>Chromadorea</taxon>
        <taxon>Rhabditida</taxon>
        <taxon>Rhabditina</taxon>
        <taxon>Rhabditomorpha</taxon>
        <taxon>Rhabditoidea</taxon>
        <taxon>Rhabditidae</taxon>
        <taxon>Diploscapter</taxon>
    </lineage>
</organism>
<protein>
    <submittedName>
        <fullName evidence="2">Uncharacterized protein</fullName>
    </submittedName>
</protein>
<dbReference type="EMBL" id="LIAE01009403">
    <property type="protein sequence ID" value="PAV69914.1"/>
    <property type="molecule type" value="Genomic_DNA"/>
</dbReference>
<reference evidence="2 3" key="1">
    <citation type="journal article" date="2017" name="Curr. Biol.">
        <title>Genome architecture and evolution of a unichromosomal asexual nematode.</title>
        <authorList>
            <person name="Fradin H."/>
            <person name="Zegar C."/>
            <person name="Gutwein M."/>
            <person name="Lucas J."/>
            <person name="Kovtun M."/>
            <person name="Corcoran D."/>
            <person name="Baugh L.R."/>
            <person name="Kiontke K."/>
            <person name="Gunsalus K."/>
            <person name="Fitch D.H."/>
            <person name="Piano F."/>
        </authorList>
    </citation>
    <scope>NUCLEOTIDE SEQUENCE [LARGE SCALE GENOMIC DNA]</scope>
    <source>
        <strain evidence="2">PF1309</strain>
    </source>
</reference>
<comment type="caution">
    <text evidence="2">The sequence shown here is derived from an EMBL/GenBank/DDBJ whole genome shotgun (WGS) entry which is preliminary data.</text>
</comment>
<dbReference type="Proteomes" id="UP000218231">
    <property type="component" value="Unassembled WGS sequence"/>
</dbReference>
<name>A0A2A2K7L0_9BILA</name>
<feature type="compositionally biased region" description="Polar residues" evidence="1">
    <location>
        <begin position="31"/>
        <end position="40"/>
    </location>
</feature>
<evidence type="ECO:0000313" key="3">
    <source>
        <dbReference type="Proteomes" id="UP000218231"/>
    </source>
</evidence>
<gene>
    <name evidence="2" type="ORF">WR25_13698</name>
</gene>
<feature type="region of interest" description="Disordered" evidence="1">
    <location>
        <begin position="20"/>
        <end position="71"/>
    </location>
</feature>
<sequence>MDTMRRPLTCAIGLIASMDPGVRRDDESGGQAVSTTNATSRPLAARWTPDQVRGDEEGEGGGKPCRPPGKYRQAVAARVAARPATG</sequence>
<keyword evidence="3" id="KW-1185">Reference proteome</keyword>
<dbReference type="AlphaFoldDB" id="A0A2A2K7L0"/>
<accession>A0A2A2K7L0</accession>
<proteinExistence type="predicted"/>
<evidence type="ECO:0000256" key="1">
    <source>
        <dbReference type="SAM" id="MobiDB-lite"/>
    </source>
</evidence>